<dbReference type="AlphaFoldDB" id="A0A7R9CIT5"/>
<dbReference type="CDD" id="cd14294">
    <property type="entry name" value="UBA1_UBP5_like"/>
    <property type="match status" value="1"/>
</dbReference>
<reference evidence="2" key="1">
    <citation type="submission" date="2020-11" db="EMBL/GenBank/DDBJ databases">
        <authorList>
            <person name="Tran Van P."/>
        </authorList>
    </citation>
    <scope>NUCLEOTIDE SEQUENCE</scope>
</reference>
<dbReference type="Gene3D" id="1.10.8.10">
    <property type="entry name" value="DNA helicase RuvA subunit, C-terminal domain"/>
    <property type="match status" value="1"/>
</dbReference>
<dbReference type="InterPro" id="IPR009060">
    <property type="entry name" value="UBA-like_sf"/>
</dbReference>
<evidence type="ECO:0000313" key="2">
    <source>
        <dbReference type="EMBL" id="CAD7396877.1"/>
    </source>
</evidence>
<dbReference type="Pfam" id="PF22562">
    <property type="entry name" value="UBA_7"/>
    <property type="match status" value="1"/>
</dbReference>
<name>A0A7R9CIT5_TIMCR</name>
<feature type="domain" description="UBA" evidence="1">
    <location>
        <begin position="18"/>
        <end position="51"/>
    </location>
</feature>
<evidence type="ECO:0000259" key="1">
    <source>
        <dbReference type="Pfam" id="PF22562"/>
    </source>
</evidence>
<gene>
    <name evidence="2" type="ORF">TCEB3V08_LOCUS3824</name>
</gene>
<dbReference type="EMBL" id="OC317440">
    <property type="protein sequence ID" value="CAD7396877.1"/>
    <property type="molecule type" value="Genomic_DNA"/>
</dbReference>
<protein>
    <recommendedName>
        <fullName evidence="1">UBA domain-containing protein</fullName>
    </recommendedName>
</protein>
<sequence>MLSFARISIKMSIVSKIFPPEACKKAVFFTDNRGLEEATSWVMEHVGDSDFGDPFVPPGTDAKAGVLTVPLFLQSQMSRQELEKLNLEEVILYLCGGRVENYLVKIPPTSLVHLIEI</sequence>
<dbReference type="SUPFAM" id="SSF46934">
    <property type="entry name" value="UBA-like"/>
    <property type="match status" value="1"/>
</dbReference>
<accession>A0A7R9CIT5</accession>
<proteinExistence type="predicted"/>
<dbReference type="InterPro" id="IPR015940">
    <property type="entry name" value="UBA"/>
</dbReference>
<organism evidence="2">
    <name type="scientific">Timema cristinae</name>
    <name type="common">Walking stick</name>
    <dbReference type="NCBI Taxonomy" id="61476"/>
    <lineage>
        <taxon>Eukaryota</taxon>
        <taxon>Metazoa</taxon>
        <taxon>Ecdysozoa</taxon>
        <taxon>Arthropoda</taxon>
        <taxon>Hexapoda</taxon>
        <taxon>Insecta</taxon>
        <taxon>Pterygota</taxon>
        <taxon>Neoptera</taxon>
        <taxon>Polyneoptera</taxon>
        <taxon>Phasmatodea</taxon>
        <taxon>Timematodea</taxon>
        <taxon>Timematoidea</taxon>
        <taxon>Timematidae</taxon>
        <taxon>Timema</taxon>
    </lineage>
</organism>